<comment type="caution">
    <text evidence="1">The sequence shown here is derived from an EMBL/GenBank/DDBJ whole genome shotgun (WGS) entry which is preliminary data.</text>
</comment>
<organism evidence="1 2">
    <name type="scientific">Nonomuraea soli</name>
    <dbReference type="NCBI Taxonomy" id="1032476"/>
    <lineage>
        <taxon>Bacteria</taxon>
        <taxon>Bacillati</taxon>
        <taxon>Actinomycetota</taxon>
        <taxon>Actinomycetes</taxon>
        <taxon>Streptosporangiales</taxon>
        <taxon>Streptosporangiaceae</taxon>
        <taxon>Nonomuraea</taxon>
    </lineage>
</organism>
<sequence>MDPTCGDRTAARLRDALTRRDRHTAATLLAAVHHPDDRAFYLGICAGVDGLQEWIDEWIAAEPDSTLPLLVKGVHGVDWAWDARGGGRASETSPERSREFHRRLEIAENCLDQVVERDPGDTEAWATLVTSARGSQVGREEAERRFRNVVTRHPAHRAAHESMLQYLCGKWFGSDEEMWTFARDAPLPHLMIDAHIETWIAHGRSALDNDETRETLREIAAKVHSYEGHRDPGWIVVENAMALIFCIADDYASAARQFDRIGDRATDWPWFHLEGGADKQFRFFRKVAFKEG</sequence>
<protein>
    <recommendedName>
        <fullName evidence="3">DUF4034 domain-containing protein</fullName>
    </recommendedName>
</protein>
<keyword evidence="2" id="KW-1185">Reference proteome</keyword>
<dbReference type="RefSeq" id="WP_181607105.1">
    <property type="nucleotide sequence ID" value="NZ_BAABAM010000001.1"/>
</dbReference>
<dbReference type="Proteomes" id="UP000530928">
    <property type="component" value="Unassembled WGS sequence"/>
</dbReference>
<evidence type="ECO:0008006" key="3">
    <source>
        <dbReference type="Google" id="ProtNLM"/>
    </source>
</evidence>
<reference evidence="1 2" key="1">
    <citation type="submission" date="2020-07" db="EMBL/GenBank/DDBJ databases">
        <title>Genomic Encyclopedia of Type Strains, Phase IV (KMG-IV): sequencing the most valuable type-strain genomes for metagenomic binning, comparative biology and taxonomic classification.</title>
        <authorList>
            <person name="Goeker M."/>
        </authorList>
    </citation>
    <scope>NUCLEOTIDE SEQUENCE [LARGE SCALE GENOMIC DNA]</scope>
    <source>
        <strain evidence="1 2">DSM 45533</strain>
    </source>
</reference>
<proteinExistence type="predicted"/>
<accession>A0A7W0CD18</accession>
<dbReference type="EMBL" id="JACDUR010000001">
    <property type="protein sequence ID" value="MBA2888770.1"/>
    <property type="molecule type" value="Genomic_DNA"/>
</dbReference>
<evidence type="ECO:0000313" key="1">
    <source>
        <dbReference type="EMBL" id="MBA2888770.1"/>
    </source>
</evidence>
<name>A0A7W0CD18_9ACTN</name>
<gene>
    <name evidence="1" type="ORF">HNR30_000105</name>
</gene>
<evidence type="ECO:0000313" key="2">
    <source>
        <dbReference type="Proteomes" id="UP000530928"/>
    </source>
</evidence>
<dbReference type="AlphaFoldDB" id="A0A7W0CD18"/>